<feature type="compositionally biased region" description="Pro residues" evidence="2">
    <location>
        <begin position="92"/>
        <end position="103"/>
    </location>
</feature>
<feature type="compositionally biased region" description="Low complexity" evidence="2">
    <location>
        <begin position="124"/>
        <end position="133"/>
    </location>
</feature>
<feature type="region of interest" description="Disordered" evidence="2">
    <location>
        <begin position="1"/>
        <end position="147"/>
    </location>
</feature>
<protein>
    <submittedName>
        <fullName evidence="6">Uncharacterized protein C10orf67 homolog, mitochondrial</fullName>
    </submittedName>
</protein>
<accession>A0ABM4ZFC5</accession>
<dbReference type="GeneID" id="112931144"/>
<feature type="compositionally biased region" description="Low complexity" evidence="2">
    <location>
        <begin position="104"/>
        <end position="117"/>
    </location>
</feature>
<reference evidence="5" key="1">
    <citation type="submission" date="2025-05" db="UniProtKB">
        <authorList>
            <consortium name="RefSeq"/>
        </authorList>
    </citation>
    <scope>NUCLEOTIDE SEQUENCE [LARGE SCALE GENOMIC DNA]</scope>
</reference>
<evidence type="ECO:0000259" key="4">
    <source>
        <dbReference type="Pfam" id="PF15852"/>
    </source>
</evidence>
<evidence type="ECO:0000256" key="1">
    <source>
        <dbReference type="SAM" id="Coils"/>
    </source>
</evidence>
<dbReference type="Pfam" id="PF15821">
    <property type="entry name" value="DUF4709"/>
    <property type="match status" value="1"/>
</dbReference>
<evidence type="ECO:0000313" key="6">
    <source>
        <dbReference type="RefSeq" id="XP_072601232.1"/>
    </source>
</evidence>
<sequence>MFPLPEGASSTLGRKATKRGSPSPAPHTPVRWPRCRLSSAAQEERRRGELGHGGASPGYLDQLSWGHLSGGPAPGARAQRAGSNPLGRAVERPPPGPRIPAPARPRVAMATDAGFGTRTRRARSSAGGARPSRQPGAPMESADDTPATEECRKILENLESTIEQFRFSPRLTISDDLKVGFFSTDHATQTDYSEILPLKELSSSTEKLIQIIRSLQVDFGFLKQLLQLKFEDRLKEESFSLFTALHDRILKIEKHYQENEDTIRKCYNQQLADAIAVIKGMYKDAFARETTLERENLEYKVANERLLQIISELEEAIRLNLKENSVLEDEIISLKETAEKNHKTIQKLMDGRDRLLCELDYEKSLVQEMINKQKEDMEIRKKLDSSGSKSLKPVKVKETALSPWPSQPRIPSRNRAISRLHSPSLTVATVKTKIVKTPKKSAKEEHPSVRHEKPVAVHEEKKMKLSVAKTEDKRILEEQIHILKANLENERKKTERYKKESDRISKNWEKKFYILKNSFHVLKNEMFTRHTLFRQFAVLADTSFNYIKLKPLFVQSKLNSMTGSTSSGSDHTPLIDKDLDAVSDQIFSPSLSKEKKFDYCSHTLSAIGPYRALNWILLELKATKLFFKCPFEVVHMNLGGHLE</sequence>
<dbReference type="InterPro" id="IPR040119">
    <property type="entry name" value="C10orf67-like"/>
</dbReference>
<dbReference type="PANTHER" id="PTHR22382:SF7">
    <property type="entry name" value="RIKEN CDNA 4921504E06 GENE"/>
    <property type="match status" value="1"/>
</dbReference>
<proteinExistence type="predicted"/>
<feature type="region of interest" description="Disordered" evidence="2">
    <location>
        <begin position="383"/>
        <end position="411"/>
    </location>
</feature>
<dbReference type="InterPro" id="IPR031711">
    <property type="entry name" value="DUF4724"/>
</dbReference>
<gene>
    <name evidence="6" type="primary">C2H10orf67</name>
</gene>
<dbReference type="Proteomes" id="UP001652641">
    <property type="component" value="Chromosome 2"/>
</dbReference>
<feature type="coiled-coil region" evidence="1">
    <location>
        <begin position="473"/>
        <end position="507"/>
    </location>
</feature>
<organism evidence="5 6">
    <name type="scientific">Vulpes vulpes</name>
    <name type="common">Red fox</name>
    <dbReference type="NCBI Taxonomy" id="9627"/>
    <lineage>
        <taxon>Eukaryota</taxon>
        <taxon>Metazoa</taxon>
        <taxon>Chordata</taxon>
        <taxon>Craniata</taxon>
        <taxon>Vertebrata</taxon>
        <taxon>Euteleostomi</taxon>
        <taxon>Mammalia</taxon>
        <taxon>Eutheria</taxon>
        <taxon>Laurasiatheria</taxon>
        <taxon>Carnivora</taxon>
        <taxon>Caniformia</taxon>
        <taxon>Canidae</taxon>
        <taxon>Vulpes</taxon>
    </lineage>
</organism>
<dbReference type="Pfam" id="PF15852">
    <property type="entry name" value="DUF4724"/>
    <property type="match status" value="1"/>
</dbReference>
<feature type="region of interest" description="Disordered" evidence="2">
    <location>
        <begin position="435"/>
        <end position="456"/>
    </location>
</feature>
<dbReference type="PANTHER" id="PTHR22382">
    <property type="entry name" value="RIKEN CDNA 4921504E06 GENE"/>
    <property type="match status" value="1"/>
</dbReference>
<evidence type="ECO:0000256" key="2">
    <source>
        <dbReference type="SAM" id="MobiDB-lite"/>
    </source>
</evidence>
<evidence type="ECO:0000313" key="5">
    <source>
        <dbReference type="Proteomes" id="UP001652641"/>
    </source>
</evidence>
<feature type="compositionally biased region" description="Basic and acidic residues" evidence="2">
    <location>
        <begin position="441"/>
        <end position="456"/>
    </location>
</feature>
<keyword evidence="1" id="KW-0175">Coiled coil</keyword>
<feature type="domain" description="DUF4709" evidence="3">
    <location>
        <begin position="170"/>
        <end position="279"/>
    </location>
</feature>
<dbReference type="InterPro" id="IPR031651">
    <property type="entry name" value="DUF4709"/>
</dbReference>
<keyword evidence="5" id="KW-1185">Reference proteome</keyword>
<reference evidence="6" key="2">
    <citation type="submission" date="2025-08" db="UniProtKB">
        <authorList>
            <consortium name="RefSeq"/>
        </authorList>
    </citation>
    <scope>IDENTIFICATION</scope>
    <source>
        <tissue evidence="6">Cell line</tissue>
    </source>
</reference>
<name>A0ABM4ZFC5_VULVU</name>
<dbReference type="RefSeq" id="XP_072601232.1">
    <property type="nucleotide sequence ID" value="XM_072745131.1"/>
</dbReference>
<evidence type="ECO:0000259" key="3">
    <source>
        <dbReference type="Pfam" id="PF15821"/>
    </source>
</evidence>
<feature type="domain" description="DUF4724" evidence="4">
    <location>
        <begin position="526"/>
        <end position="595"/>
    </location>
</feature>